<evidence type="ECO:0000259" key="2">
    <source>
        <dbReference type="PROSITE" id="PS50057"/>
    </source>
</evidence>
<feature type="domain" description="FERM" evidence="2">
    <location>
        <begin position="198"/>
        <end position="509"/>
    </location>
</feature>
<dbReference type="PROSITE" id="PS50057">
    <property type="entry name" value="FERM_3"/>
    <property type="match status" value="1"/>
</dbReference>
<dbReference type="SMART" id="SM00295">
    <property type="entry name" value="B41"/>
    <property type="match status" value="1"/>
</dbReference>
<proteinExistence type="inferred from homology"/>
<comment type="similarity">
    <text evidence="1">Belongs to the TRAFAC class myosin-kinesin ATPase superfamily. Myosin family.</text>
</comment>
<keyword evidence="4" id="KW-1185">Reference proteome</keyword>
<dbReference type="Gene3D" id="2.30.29.30">
    <property type="entry name" value="Pleckstrin-homology domain (PH domain)/Phosphotyrosine-binding domain (PTB)"/>
    <property type="match status" value="1"/>
</dbReference>
<dbReference type="InterPro" id="IPR000857">
    <property type="entry name" value="MyTH4_dom"/>
</dbReference>
<dbReference type="InterPro" id="IPR051567">
    <property type="entry name" value="Unconventional_Myosin_ATPase"/>
</dbReference>
<dbReference type="PROSITE" id="PS51016">
    <property type="entry name" value="MYTH4"/>
    <property type="match status" value="1"/>
</dbReference>
<dbReference type="PANTHER" id="PTHR22692">
    <property type="entry name" value="MYOSIN VII, XV"/>
    <property type="match status" value="1"/>
</dbReference>
<dbReference type="InterPro" id="IPR038185">
    <property type="entry name" value="MyTH4_dom_sf"/>
</dbReference>
<dbReference type="InterPro" id="IPR000299">
    <property type="entry name" value="FERM_domain"/>
</dbReference>
<dbReference type="InterPro" id="IPR011993">
    <property type="entry name" value="PH-like_dom_sf"/>
</dbReference>
<dbReference type="Gene3D" id="1.25.40.530">
    <property type="entry name" value="MyTH4 domain"/>
    <property type="match status" value="1"/>
</dbReference>
<evidence type="ECO:0000313" key="4">
    <source>
        <dbReference type="Proteomes" id="UP000887540"/>
    </source>
</evidence>
<dbReference type="WBParaSite" id="ACRNAN_scaffold3626.g24062.t1">
    <property type="protein sequence ID" value="ACRNAN_scaffold3626.g24062.t1"/>
    <property type="gene ID" value="ACRNAN_scaffold3626.g24062"/>
</dbReference>
<dbReference type="SUPFAM" id="SSF50729">
    <property type="entry name" value="PH domain-like"/>
    <property type="match status" value="1"/>
</dbReference>
<name>A0A914DTK4_9BILA</name>
<dbReference type="PANTHER" id="PTHR22692:SF26">
    <property type="entry name" value="SH3 DOMAIN-CONTAINING PROTEIN"/>
    <property type="match status" value="1"/>
</dbReference>
<dbReference type="SMART" id="SM00139">
    <property type="entry name" value="MyTH4"/>
    <property type="match status" value="1"/>
</dbReference>
<dbReference type="Pfam" id="PF00784">
    <property type="entry name" value="MyTH4"/>
    <property type="match status" value="1"/>
</dbReference>
<dbReference type="Proteomes" id="UP000887540">
    <property type="component" value="Unplaced"/>
</dbReference>
<reference evidence="5" key="1">
    <citation type="submission" date="2022-11" db="UniProtKB">
        <authorList>
            <consortium name="WormBaseParasite"/>
        </authorList>
    </citation>
    <scope>IDENTIFICATION</scope>
</reference>
<dbReference type="AlphaFoldDB" id="A0A914DTK4"/>
<evidence type="ECO:0000313" key="5">
    <source>
        <dbReference type="WBParaSite" id="ACRNAN_scaffold3626.g24062.t1"/>
    </source>
</evidence>
<evidence type="ECO:0000259" key="3">
    <source>
        <dbReference type="PROSITE" id="PS51016"/>
    </source>
</evidence>
<dbReference type="Gene3D" id="3.10.20.90">
    <property type="entry name" value="Phosphatidylinositol 3-kinase Catalytic Subunit, Chain A, domain 1"/>
    <property type="match status" value="1"/>
</dbReference>
<sequence length="523" mass="60035">MSEFAINYFRRPKSFGDSIRGKTKKEWTWDEITSKVKYTDKPINHSLLRLESNEADKMAQDTFLCIMRFMGDEALKRGQTYTDCVYELLSVCHRYPPLRDEVYCQIIKQVTSNRSANADSLIKGWRLFGILTAYFDSSEMLKPYLMRYLSDIAIDSRRAYTGSAKICLDNLKHTFQFGGRKFILSASEVEAITMGKSVKRQAYHLPGGHKKLISTKSVTVAEEIVQELCLEMNIRGTAEQHEFCLCYILEKNGSIKILNNDEYIMDVTTELDVANEEYVLLLTRSVWISPLRADSPLYIDVLFFQTVPNYVAGFLNILPKEQLTAALLDDTAIFGALLLLSDPYNRDEILTSEIVQNLIPKSILKRSTITLEQWVGRVENKTRLLPHNIDHMEARRMFLEKLEKWPLFGASFFFVKRVNAEKVQLLEAIVAINKHGIRVLTSDTHEAVLHHTLNEIETTNQYKTSTGNYIDIRLNPNKDNREVISLETENGGEIARVVAHYTYLVKEKDSFYALDRAIASSEL</sequence>
<evidence type="ECO:0000256" key="1">
    <source>
        <dbReference type="ARBA" id="ARBA00008314"/>
    </source>
</evidence>
<protein>
    <submittedName>
        <fullName evidence="5">MyTH4 domain-containing protein</fullName>
    </submittedName>
</protein>
<accession>A0A914DTK4</accession>
<dbReference type="InterPro" id="IPR019749">
    <property type="entry name" value="Band_41_domain"/>
</dbReference>
<feature type="domain" description="MyTH4" evidence="3">
    <location>
        <begin position="38"/>
        <end position="193"/>
    </location>
</feature>
<organism evidence="4 5">
    <name type="scientific">Acrobeloides nanus</name>
    <dbReference type="NCBI Taxonomy" id="290746"/>
    <lineage>
        <taxon>Eukaryota</taxon>
        <taxon>Metazoa</taxon>
        <taxon>Ecdysozoa</taxon>
        <taxon>Nematoda</taxon>
        <taxon>Chromadorea</taxon>
        <taxon>Rhabditida</taxon>
        <taxon>Tylenchina</taxon>
        <taxon>Cephalobomorpha</taxon>
        <taxon>Cephaloboidea</taxon>
        <taxon>Cephalobidae</taxon>
        <taxon>Acrobeloides</taxon>
    </lineage>
</organism>
<dbReference type="GO" id="GO:0005856">
    <property type="term" value="C:cytoskeleton"/>
    <property type="evidence" value="ECO:0007669"/>
    <property type="project" value="InterPro"/>
</dbReference>